<protein>
    <submittedName>
        <fullName evidence="3">Peptidoglycan-binding protein</fullName>
    </submittedName>
</protein>
<feature type="domain" description="LysM" evidence="2">
    <location>
        <begin position="38"/>
        <end position="88"/>
    </location>
</feature>
<dbReference type="PROSITE" id="PS51782">
    <property type="entry name" value="LYSM"/>
    <property type="match status" value="1"/>
</dbReference>
<keyword evidence="4" id="KW-1185">Reference proteome</keyword>
<name>A0A2S7MX72_9BACI</name>
<dbReference type="AlphaFoldDB" id="A0A2S7MX72"/>
<dbReference type="Proteomes" id="UP000239663">
    <property type="component" value="Unassembled WGS sequence"/>
</dbReference>
<reference evidence="3 4" key="1">
    <citation type="submission" date="2017-12" db="EMBL/GenBank/DDBJ databases">
        <title>Taxonomic description and draft genome of Pradoshia cofamensis Gen. nov., sp. nov., a thermotolerant bacillale isolated from anterior gut of earthworm Eisenia fetida.</title>
        <authorList>
            <person name="Saha T."/>
            <person name="Chakraborty R."/>
        </authorList>
    </citation>
    <scope>NUCLEOTIDE SEQUENCE [LARGE SCALE GENOMIC DNA]</scope>
    <source>
        <strain evidence="3 4">EAG3</strain>
    </source>
</reference>
<keyword evidence="1" id="KW-1133">Transmembrane helix</keyword>
<dbReference type="InterPro" id="IPR036779">
    <property type="entry name" value="LysM_dom_sf"/>
</dbReference>
<accession>A0A2S7MX72</accession>
<keyword evidence="1" id="KW-0812">Transmembrane</keyword>
<dbReference type="SUPFAM" id="SSF54106">
    <property type="entry name" value="LysM domain"/>
    <property type="match status" value="1"/>
</dbReference>
<evidence type="ECO:0000256" key="1">
    <source>
        <dbReference type="SAM" id="Phobius"/>
    </source>
</evidence>
<proteinExistence type="predicted"/>
<dbReference type="CDD" id="cd00118">
    <property type="entry name" value="LysM"/>
    <property type="match status" value="1"/>
</dbReference>
<organism evidence="3 4">
    <name type="scientific">Pradoshia eiseniae</name>
    <dbReference type="NCBI Taxonomy" id="2064768"/>
    <lineage>
        <taxon>Bacteria</taxon>
        <taxon>Bacillati</taxon>
        <taxon>Bacillota</taxon>
        <taxon>Bacilli</taxon>
        <taxon>Bacillales</taxon>
        <taxon>Bacillaceae</taxon>
        <taxon>Pradoshia</taxon>
    </lineage>
</organism>
<dbReference type="OrthoDB" id="2679564at2"/>
<evidence type="ECO:0000259" key="2">
    <source>
        <dbReference type="PROSITE" id="PS51782"/>
    </source>
</evidence>
<dbReference type="Pfam" id="PF01476">
    <property type="entry name" value="LysM"/>
    <property type="match status" value="1"/>
</dbReference>
<dbReference type="RefSeq" id="WP_104850349.1">
    <property type="nucleotide sequence ID" value="NZ_PKOZ01000011.1"/>
</dbReference>
<dbReference type="EMBL" id="PKOZ01000011">
    <property type="protein sequence ID" value="PQD94348.1"/>
    <property type="molecule type" value="Genomic_DNA"/>
</dbReference>
<gene>
    <name evidence="3" type="ORF">CYL18_15060</name>
</gene>
<keyword evidence="1" id="KW-0472">Membrane</keyword>
<comment type="caution">
    <text evidence="3">The sequence shown here is derived from an EMBL/GenBank/DDBJ whole genome shotgun (WGS) entry which is preliminary data.</text>
</comment>
<dbReference type="InterPro" id="IPR018392">
    <property type="entry name" value="LysM"/>
</dbReference>
<evidence type="ECO:0000313" key="4">
    <source>
        <dbReference type="Proteomes" id="UP000239663"/>
    </source>
</evidence>
<feature type="transmembrane region" description="Helical" evidence="1">
    <location>
        <begin position="12"/>
        <end position="30"/>
    </location>
</feature>
<evidence type="ECO:0000313" key="3">
    <source>
        <dbReference type="EMBL" id="PQD94348.1"/>
    </source>
</evidence>
<dbReference type="Gene3D" id="3.10.350.10">
    <property type="entry name" value="LysM domain"/>
    <property type="match status" value="1"/>
</dbReference>
<sequence length="105" mass="12211">MKQVWSSYSYTIIFAVGLFLLILLMTFTNLEKSDNQYMQVKVESGDTLWAMAEQYEDANMSTTEFVKWVREANELETTHIQEGQTIILPIERNTDILHLADSNKE</sequence>